<proteinExistence type="predicted"/>
<feature type="DNA-binding region" description="H-T-H motif" evidence="2">
    <location>
        <begin position="251"/>
        <end position="270"/>
    </location>
</feature>
<name>A0ABX9KFF7_9FUSO</name>
<reference evidence="4 5" key="1">
    <citation type="submission" date="2018-08" db="EMBL/GenBank/DDBJ databases">
        <title>Draft genome sequence of Psychrilyobacter sp. strain SD5 isolated from Black Sea water.</title>
        <authorList>
            <person name="Yadav S."/>
            <person name="Villanueva L."/>
            <person name="Damste J.S.S."/>
        </authorList>
    </citation>
    <scope>NUCLEOTIDE SEQUENCE [LARGE SCALE GENOMIC DNA]</scope>
    <source>
        <strain evidence="4 5">SD5</strain>
    </source>
</reference>
<feature type="DNA-binding region" description="H-T-H motif" evidence="2">
    <location>
        <begin position="60"/>
        <end position="79"/>
    </location>
</feature>
<comment type="caution">
    <text evidence="4">The sequence shown here is derived from an EMBL/GenBank/DDBJ whole genome shotgun (WGS) entry which is preliminary data.</text>
</comment>
<dbReference type="InterPro" id="IPR001647">
    <property type="entry name" value="HTH_TetR"/>
</dbReference>
<keyword evidence="1 2" id="KW-0238">DNA-binding</keyword>
<gene>
    <name evidence="4" type="ORF">DYH56_11655</name>
</gene>
<evidence type="ECO:0000256" key="2">
    <source>
        <dbReference type="PROSITE-ProRule" id="PRU00335"/>
    </source>
</evidence>
<dbReference type="Gene3D" id="1.10.357.10">
    <property type="entry name" value="Tetracycline Repressor, domain 2"/>
    <property type="match status" value="2"/>
</dbReference>
<dbReference type="InterPro" id="IPR009057">
    <property type="entry name" value="Homeodomain-like_sf"/>
</dbReference>
<feature type="domain" description="HTH tetR-type" evidence="3">
    <location>
        <begin position="228"/>
        <end position="288"/>
    </location>
</feature>
<sequence>MDKINCLWSFLSCYNRENKSVFSGEQNNTAIGGSMKIKTKQKIIDSAIDLFSRDSYGKVSIAQICKNAKISNGIIYNYFRNKEELFTYLLEETSNRIEEQFKNIEGDDLRSRMENFILLNFDITVKEFPLIRVYREGQYKFIEYEQKLRKVYLEALKVVYGRELKELEYLFIMSGIRYINVNFVKRGLEIDEKFLAHILLHGFFNRSDLEVETFEDMDFYLRVLFNSSNKKHKLLEVGEKLFGETNYYKVTINDIAGEAQIGVGSFYHFYENKEIFLREIVENLKRTTLCFLKDNVQKGFSQNETHILFLYLLLEFYGKSPHKYELLRRSEFIAEDMVIDYNNSLDELYIKTMEDLPYKFEEKRIISSVLLGVAHYMGIEFFFTNNIKDKGEFLKEMKNYFADGLNK</sequence>
<dbReference type="InterPro" id="IPR050624">
    <property type="entry name" value="HTH-type_Tx_Regulator"/>
</dbReference>
<organism evidence="4 5">
    <name type="scientific">Psychrilyobacter piezotolerans</name>
    <dbReference type="NCBI Taxonomy" id="2293438"/>
    <lineage>
        <taxon>Bacteria</taxon>
        <taxon>Fusobacteriati</taxon>
        <taxon>Fusobacteriota</taxon>
        <taxon>Fusobacteriia</taxon>
        <taxon>Fusobacteriales</taxon>
        <taxon>Fusobacteriaceae</taxon>
        <taxon>Psychrilyobacter</taxon>
    </lineage>
</organism>
<dbReference type="PANTHER" id="PTHR43479">
    <property type="entry name" value="ACREF/ENVCD OPERON REPRESSOR-RELATED"/>
    <property type="match status" value="1"/>
</dbReference>
<keyword evidence="5" id="KW-1185">Reference proteome</keyword>
<dbReference type="PROSITE" id="PS01081">
    <property type="entry name" value="HTH_TETR_1"/>
    <property type="match status" value="1"/>
</dbReference>
<evidence type="ECO:0000313" key="4">
    <source>
        <dbReference type="EMBL" id="REI40220.1"/>
    </source>
</evidence>
<feature type="domain" description="HTH tetR-type" evidence="3">
    <location>
        <begin position="37"/>
        <end position="97"/>
    </location>
</feature>
<evidence type="ECO:0000259" key="3">
    <source>
        <dbReference type="PROSITE" id="PS50977"/>
    </source>
</evidence>
<dbReference type="Proteomes" id="UP000263486">
    <property type="component" value="Unassembled WGS sequence"/>
</dbReference>
<dbReference type="Pfam" id="PF00440">
    <property type="entry name" value="TetR_N"/>
    <property type="match status" value="2"/>
</dbReference>
<dbReference type="SUPFAM" id="SSF46689">
    <property type="entry name" value="Homeodomain-like"/>
    <property type="match status" value="2"/>
</dbReference>
<accession>A0ABX9KFF7</accession>
<dbReference type="InterPro" id="IPR019805">
    <property type="entry name" value="Heat_shock_protein_90_CS"/>
</dbReference>
<dbReference type="InterPro" id="IPR023772">
    <property type="entry name" value="DNA-bd_HTH_TetR-type_CS"/>
</dbReference>
<dbReference type="PROSITE" id="PS50977">
    <property type="entry name" value="HTH_TETR_2"/>
    <property type="match status" value="2"/>
</dbReference>
<dbReference type="EMBL" id="QUAJ01000022">
    <property type="protein sequence ID" value="REI40220.1"/>
    <property type="molecule type" value="Genomic_DNA"/>
</dbReference>
<dbReference type="PRINTS" id="PR00455">
    <property type="entry name" value="HTHTETR"/>
</dbReference>
<protein>
    <submittedName>
        <fullName evidence="4">TetR family transcriptional regulator</fullName>
    </submittedName>
</protein>
<dbReference type="PROSITE" id="PS00298">
    <property type="entry name" value="HSP90"/>
    <property type="match status" value="1"/>
</dbReference>
<evidence type="ECO:0000256" key="1">
    <source>
        <dbReference type="ARBA" id="ARBA00023125"/>
    </source>
</evidence>
<dbReference type="PANTHER" id="PTHR43479:SF11">
    <property type="entry name" value="ACREF_ENVCD OPERON REPRESSOR-RELATED"/>
    <property type="match status" value="1"/>
</dbReference>
<evidence type="ECO:0000313" key="5">
    <source>
        <dbReference type="Proteomes" id="UP000263486"/>
    </source>
</evidence>